<organism evidence="12">
    <name type="scientific">Petromyzon marinus</name>
    <name type="common">Sea lamprey</name>
    <dbReference type="NCBI Taxonomy" id="7757"/>
    <lineage>
        <taxon>Eukaryota</taxon>
        <taxon>Metazoa</taxon>
        <taxon>Chordata</taxon>
        <taxon>Craniata</taxon>
        <taxon>Vertebrata</taxon>
        <taxon>Cyclostomata</taxon>
        <taxon>Hyperoartia</taxon>
        <taxon>Petromyzontiformes</taxon>
        <taxon>Petromyzontidae</taxon>
        <taxon>Petromyzon</taxon>
    </lineage>
</organism>
<dbReference type="SMART" id="SM00054">
    <property type="entry name" value="EFh"/>
    <property type="match status" value="3"/>
</dbReference>
<evidence type="ECO:0000256" key="10">
    <source>
        <dbReference type="ARBA" id="ARBA00040181"/>
    </source>
</evidence>
<evidence type="ECO:0000256" key="6">
    <source>
        <dbReference type="ARBA" id="ARBA00022946"/>
    </source>
</evidence>
<dbReference type="Ensembl" id="ENSPMAT00000005927.1">
    <property type="protein sequence ID" value="ENSPMAP00000005900.1"/>
    <property type="gene ID" value="ENSPMAG00000005358.1"/>
</dbReference>
<keyword evidence="8" id="KW-0472">Membrane</keyword>
<reference evidence="12" key="2">
    <citation type="submission" date="2025-09" db="UniProtKB">
        <authorList>
            <consortium name="Ensembl"/>
        </authorList>
    </citation>
    <scope>IDENTIFICATION</scope>
</reference>
<dbReference type="GO" id="GO:0036444">
    <property type="term" value="P:calcium import into the mitochondrion"/>
    <property type="evidence" value="ECO:0007669"/>
    <property type="project" value="TreeGrafter"/>
</dbReference>
<reference evidence="12" key="1">
    <citation type="submission" date="2025-08" db="UniProtKB">
        <authorList>
            <consortium name="Ensembl"/>
        </authorList>
    </citation>
    <scope>IDENTIFICATION</scope>
</reference>
<evidence type="ECO:0000256" key="7">
    <source>
        <dbReference type="ARBA" id="ARBA00023128"/>
    </source>
</evidence>
<keyword evidence="5" id="KW-0999">Mitochondrion inner membrane</keyword>
<evidence type="ECO:0000256" key="1">
    <source>
        <dbReference type="ARBA" id="ARBA00004273"/>
    </source>
</evidence>
<protein>
    <recommendedName>
        <fullName evidence="10">Calcium uptake protein 1, mitochondrial</fullName>
    </recommendedName>
</protein>
<name>S4RL15_PETMA</name>
<dbReference type="GO" id="GO:1990246">
    <property type="term" value="C:uniplex complex"/>
    <property type="evidence" value="ECO:0007669"/>
    <property type="project" value="TreeGrafter"/>
</dbReference>
<dbReference type="GO" id="GO:0051560">
    <property type="term" value="P:mitochondrial calcium ion homeostasis"/>
    <property type="evidence" value="ECO:0007669"/>
    <property type="project" value="TreeGrafter"/>
</dbReference>
<dbReference type="OMA" id="YRMESIR"/>
<dbReference type="PANTHER" id="PTHR12294:SF1">
    <property type="entry name" value="CALCIUM UPTAKE PROTEIN 1, MITOCHONDRIAL"/>
    <property type="match status" value="1"/>
</dbReference>
<dbReference type="STRING" id="7757.ENSPMAP00000005900"/>
<evidence type="ECO:0000313" key="12">
    <source>
        <dbReference type="Ensembl" id="ENSPMAP00000005900.1"/>
    </source>
</evidence>
<evidence type="ECO:0000256" key="2">
    <source>
        <dbReference type="ARBA" id="ARBA00004569"/>
    </source>
</evidence>
<dbReference type="PANTHER" id="PTHR12294">
    <property type="entry name" value="EF HAND DOMAIN FAMILY A1,A2-RELATED"/>
    <property type="match status" value="1"/>
</dbReference>
<dbReference type="PROSITE" id="PS50222">
    <property type="entry name" value="EF_HAND_2"/>
    <property type="match status" value="2"/>
</dbReference>
<evidence type="ECO:0000256" key="3">
    <source>
        <dbReference type="ARBA" id="ARBA00022723"/>
    </source>
</evidence>
<dbReference type="Gene3D" id="1.10.238.10">
    <property type="entry name" value="EF-hand"/>
    <property type="match status" value="2"/>
</dbReference>
<dbReference type="GeneTree" id="ENSGT00950000183079"/>
<keyword evidence="6" id="KW-0809">Transit peptide</keyword>
<dbReference type="GO" id="GO:0005758">
    <property type="term" value="C:mitochondrial intermembrane space"/>
    <property type="evidence" value="ECO:0007669"/>
    <property type="project" value="UniProtKB-SubCell"/>
</dbReference>
<dbReference type="InterPro" id="IPR039800">
    <property type="entry name" value="MICU1/2/3"/>
</dbReference>
<comment type="subcellular location">
    <subcellularLocation>
        <location evidence="1">Mitochondrion inner membrane</location>
    </subcellularLocation>
    <subcellularLocation>
        <location evidence="2">Mitochondrion intermembrane space</location>
    </subcellularLocation>
</comment>
<dbReference type="InterPro" id="IPR011992">
    <property type="entry name" value="EF-hand-dom_pair"/>
</dbReference>
<evidence type="ECO:0000256" key="5">
    <source>
        <dbReference type="ARBA" id="ARBA00022792"/>
    </source>
</evidence>
<feature type="domain" description="EF-hand" evidence="11">
    <location>
        <begin position="177"/>
        <end position="212"/>
    </location>
</feature>
<feature type="domain" description="EF-hand" evidence="11">
    <location>
        <begin position="106"/>
        <end position="141"/>
    </location>
</feature>
<dbReference type="SUPFAM" id="SSF47473">
    <property type="entry name" value="EF-hand"/>
    <property type="match status" value="1"/>
</dbReference>
<keyword evidence="7" id="KW-0496">Mitochondrion</keyword>
<dbReference type="AlphaFoldDB" id="S4RL15"/>
<comment type="similarity">
    <text evidence="9">Belongs to the MICU1 family. MICU1 subfamily.</text>
</comment>
<dbReference type="FunFam" id="1.10.238.10:FF:000306">
    <property type="entry name" value="Solute carrier family 25 member 12"/>
    <property type="match status" value="1"/>
</dbReference>
<dbReference type="GO" id="GO:0005509">
    <property type="term" value="F:calcium ion binding"/>
    <property type="evidence" value="ECO:0007669"/>
    <property type="project" value="InterPro"/>
</dbReference>
<dbReference type="InterPro" id="IPR002048">
    <property type="entry name" value="EF_hand_dom"/>
</dbReference>
<evidence type="ECO:0000256" key="4">
    <source>
        <dbReference type="ARBA" id="ARBA00022737"/>
    </source>
</evidence>
<dbReference type="Pfam" id="PF13202">
    <property type="entry name" value="EF-hand_5"/>
    <property type="match status" value="1"/>
</dbReference>
<evidence type="ECO:0000256" key="8">
    <source>
        <dbReference type="ARBA" id="ARBA00023136"/>
    </source>
</evidence>
<sequence>MQQHERNDFNYLPYVEPIWPIKQQVQLTKRADPVELKAVFTKYSTAHKDGEHYMTPEDFVQRYLGLHNEHNYNPLTVRTLASIADTTKDGLISFQEFSAFESVLCAPDALFIVAFQLFDKEGKGEVTFEGVKAVFSQTTIHQHIPFNWDCDFIRLHFGHTRDKRLTYAEFTQFLQELQLEHARQAFALKDSNKSGTIPALDFNDIMLTIRPHMLSPFVEENLVSVS</sequence>
<keyword evidence="4" id="KW-0677">Repeat</keyword>
<keyword evidence="3" id="KW-0479">Metal-binding</keyword>
<evidence type="ECO:0000256" key="9">
    <source>
        <dbReference type="ARBA" id="ARBA00038333"/>
    </source>
</evidence>
<accession>S4RL15</accession>
<evidence type="ECO:0000259" key="11">
    <source>
        <dbReference type="PROSITE" id="PS50222"/>
    </source>
</evidence>
<proteinExistence type="inferred from homology"/>